<protein>
    <submittedName>
        <fullName evidence="2">Histidine phosphatase family protein</fullName>
    </submittedName>
</protein>
<dbReference type="EMBL" id="JADMLG010000007">
    <property type="protein sequence ID" value="MBH0778448.1"/>
    <property type="molecule type" value="Genomic_DNA"/>
</dbReference>
<dbReference type="SUPFAM" id="SSF53254">
    <property type="entry name" value="Phosphoglycerate mutase-like"/>
    <property type="match status" value="1"/>
</dbReference>
<dbReference type="GO" id="GO:0005737">
    <property type="term" value="C:cytoplasm"/>
    <property type="evidence" value="ECO:0007669"/>
    <property type="project" value="TreeGrafter"/>
</dbReference>
<comment type="caution">
    <text evidence="2">The sequence shown here is derived from an EMBL/GenBank/DDBJ whole genome shotgun (WGS) entry which is preliminary data.</text>
</comment>
<dbReference type="AlphaFoldDB" id="A0A931N5A3"/>
<proteinExistence type="predicted"/>
<keyword evidence="3" id="KW-1185">Reference proteome</keyword>
<dbReference type="PANTHER" id="PTHR48100">
    <property type="entry name" value="BROAD-SPECIFICITY PHOSPHATASE YOR283W-RELATED"/>
    <property type="match status" value="1"/>
</dbReference>
<sequence length="228" mass="24276">MLSDPQVPRSARNGVRPTRNATGGGHDEVVNSRVRLWCLRHGESENVTAGVAGAVPSAPLTSRGLDQSAAAADTLADEPIAHVYCSTALRARQTAEALLPGRAVDITAVADLAEVGIGAAEGSTDSAVRRETSAVLRSWIVERRFERRVADGESGTQVLTRMTTVLERIAQTHGGESVALVGHVASLSVTLARLCGLGAQVWGKPLPHATPFLVERKGRYWECRSWPE</sequence>
<gene>
    <name evidence="2" type="ORF">IT779_19400</name>
</gene>
<dbReference type="SMART" id="SM00855">
    <property type="entry name" value="PGAM"/>
    <property type="match status" value="1"/>
</dbReference>
<dbReference type="InterPro" id="IPR013078">
    <property type="entry name" value="His_Pase_superF_clade-1"/>
</dbReference>
<feature type="region of interest" description="Disordered" evidence="1">
    <location>
        <begin position="1"/>
        <end position="27"/>
    </location>
</feature>
<dbReference type="PANTHER" id="PTHR48100:SF1">
    <property type="entry name" value="HISTIDINE PHOSPHATASE FAMILY PROTEIN-RELATED"/>
    <property type="match status" value="1"/>
</dbReference>
<dbReference type="Gene3D" id="3.40.50.1240">
    <property type="entry name" value="Phosphoglycerate mutase-like"/>
    <property type="match status" value="1"/>
</dbReference>
<evidence type="ECO:0000313" key="3">
    <source>
        <dbReference type="Proteomes" id="UP000655751"/>
    </source>
</evidence>
<accession>A0A931N5A3</accession>
<reference evidence="2" key="1">
    <citation type="submission" date="2020-11" db="EMBL/GenBank/DDBJ databases">
        <title>Nocardia NEAU-351.nov., a novel actinomycete isolated from the cow dung.</title>
        <authorList>
            <person name="Zhang X."/>
        </authorList>
    </citation>
    <scope>NUCLEOTIDE SEQUENCE</scope>
    <source>
        <strain evidence="2">NEAU-351</strain>
    </source>
</reference>
<evidence type="ECO:0000256" key="1">
    <source>
        <dbReference type="SAM" id="MobiDB-lite"/>
    </source>
</evidence>
<dbReference type="CDD" id="cd07067">
    <property type="entry name" value="HP_PGM_like"/>
    <property type="match status" value="1"/>
</dbReference>
<dbReference type="InterPro" id="IPR050275">
    <property type="entry name" value="PGM_Phosphatase"/>
</dbReference>
<name>A0A931N5A3_9NOCA</name>
<organism evidence="2 3">
    <name type="scientific">Nocardia bovistercoris</name>
    <dbReference type="NCBI Taxonomy" id="2785916"/>
    <lineage>
        <taxon>Bacteria</taxon>
        <taxon>Bacillati</taxon>
        <taxon>Actinomycetota</taxon>
        <taxon>Actinomycetes</taxon>
        <taxon>Mycobacteriales</taxon>
        <taxon>Nocardiaceae</taxon>
        <taxon>Nocardia</taxon>
    </lineage>
</organism>
<dbReference type="Proteomes" id="UP000655751">
    <property type="component" value="Unassembled WGS sequence"/>
</dbReference>
<dbReference type="Pfam" id="PF00300">
    <property type="entry name" value="His_Phos_1"/>
    <property type="match status" value="1"/>
</dbReference>
<evidence type="ECO:0000313" key="2">
    <source>
        <dbReference type="EMBL" id="MBH0778448.1"/>
    </source>
</evidence>
<dbReference type="InterPro" id="IPR029033">
    <property type="entry name" value="His_PPase_superfam"/>
</dbReference>
<dbReference type="GO" id="GO:0016791">
    <property type="term" value="F:phosphatase activity"/>
    <property type="evidence" value="ECO:0007669"/>
    <property type="project" value="TreeGrafter"/>
</dbReference>